<proteinExistence type="predicted"/>
<evidence type="ECO:0000313" key="3">
    <source>
        <dbReference type="Proteomes" id="UP000193380"/>
    </source>
</evidence>
<sequence>MSYEQQQQLQNSRRFRNHPHNNNNNKPELEPDLELEPGFSPSSAQSLEQEVDIPMETDIDDFQEEGLPEDEEPIRTELQCFALPVTVLETDIDTLPDQQASPAVRKTAESGSLDGEMEDQGMGTREGLMEELFPQSGEGKAGTERWRGAHRSSNSGKNTDSLDSICHMAKFIQISPCDQFFF</sequence>
<dbReference type="STRING" id="8022.A0A060YF18"/>
<organism evidence="2 3">
    <name type="scientific">Oncorhynchus mykiss</name>
    <name type="common">Rainbow trout</name>
    <name type="synonym">Salmo gairdneri</name>
    <dbReference type="NCBI Taxonomy" id="8022"/>
    <lineage>
        <taxon>Eukaryota</taxon>
        <taxon>Metazoa</taxon>
        <taxon>Chordata</taxon>
        <taxon>Craniata</taxon>
        <taxon>Vertebrata</taxon>
        <taxon>Euteleostomi</taxon>
        <taxon>Actinopterygii</taxon>
        <taxon>Neopterygii</taxon>
        <taxon>Teleostei</taxon>
        <taxon>Protacanthopterygii</taxon>
        <taxon>Salmoniformes</taxon>
        <taxon>Salmonidae</taxon>
        <taxon>Salmoninae</taxon>
        <taxon>Oncorhynchus</taxon>
    </lineage>
</organism>
<evidence type="ECO:0000313" key="2">
    <source>
        <dbReference type="EMBL" id="CDQ90301.1"/>
    </source>
</evidence>
<gene>
    <name evidence="2" type="ORF">GSONMT00021239001</name>
</gene>
<accession>A0A060YF18</accession>
<evidence type="ECO:0000256" key="1">
    <source>
        <dbReference type="SAM" id="MobiDB-lite"/>
    </source>
</evidence>
<dbReference type="EMBL" id="FR910379">
    <property type="protein sequence ID" value="CDQ90301.1"/>
    <property type="molecule type" value="Genomic_DNA"/>
</dbReference>
<feature type="compositionally biased region" description="Polar residues" evidence="1">
    <location>
        <begin position="151"/>
        <end position="160"/>
    </location>
</feature>
<reference evidence="2" key="2">
    <citation type="submission" date="2014-03" db="EMBL/GenBank/DDBJ databases">
        <authorList>
            <person name="Genoscope - CEA"/>
        </authorList>
    </citation>
    <scope>NUCLEOTIDE SEQUENCE</scope>
</reference>
<dbReference type="Proteomes" id="UP000193380">
    <property type="component" value="Unassembled WGS sequence"/>
</dbReference>
<dbReference type="AlphaFoldDB" id="A0A060YF18"/>
<feature type="region of interest" description="Disordered" evidence="1">
    <location>
        <begin position="94"/>
        <end position="121"/>
    </location>
</feature>
<name>A0A060YF18_ONCMY</name>
<dbReference type="PaxDb" id="8022-A0A060YF18"/>
<feature type="region of interest" description="Disordered" evidence="1">
    <location>
        <begin position="1"/>
        <end position="57"/>
    </location>
</feature>
<protein>
    <submittedName>
        <fullName evidence="2">Uncharacterized protein</fullName>
    </submittedName>
</protein>
<feature type="compositionally biased region" description="Polar residues" evidence="1">
    <location>
        <begin position="1"/>
        <end position="12"/>
    </location>
</feature>
<feature type="region of interest" description="Disordered" evidence="1">
    <location>
        <begin position="136"/>
        <end position="160"/>
    </location>
</feature>
<reference evidence="2" key="1">
    <citation type="journal article" date="2014" name="Nat. Commun.">
        <title>The rainbow trout genome provides novel insights into evolution after whole-genome duplication in vertebrates.</title>
        <authorList>
            <person name="Berthelot C."/>
            <person name="Brunet F."/>
            <person name="Chalopin D."/>
            <person name="Juanchich A."/>
            <person name="Bernard M."/>
            <person name="Noel B."/>
            <person name="Bento P."/>
            <person name="Da Silva C."/>
            <person name="Labadie K."/>
            <person name="Alberti A."/>
            <person name="Aury J.M."/>
            <person name="Louis A."/>
            <person name="Dehais P."/>
            <person name="Bardou P."/>
            <person name="Montfort J."/>
            <person name="Klopp C."/>
            <person name="Cabau C."/>
            <person name="Gaspin C."/>
            <person name="Thorgaard G.H."/>
            <person name="Boussaha M."/>
            <person name="Quillet E."/>
            <person name="Guyomard R."/>
            <person name="Galiana D."/>
            <person name="Bobe J."/>
            <person name="Volff J.N."/>
            <person name="Genet C."/>
            <person name="Wincker P."/>
            <person name="Jaillon O."/>
            <person name="Roest Crollius H."/>
            <person name="Guiguen Y."/>
        </authorList>
    </citation>
    <scope>NUCLEOTIDE SEQUENCE [LARGE SCALE GENOMIC DNA]</scope>
</reference>